<evidence type="ECO:0000313" key="3">
    <source>
        <dbReference type="Proteomes" id="UP000517523"/>
    </source>
</evidence>
<gene>
    <name evidence="2" type="ORF">FHS19_003336</name>
</gene>
<dbReference type="Gene3D" id="3.40.630.30">
    <property type="match status" value="1"/>
</dbReference>
<comment type="caution">
    <text evidence="2">The sequence shown here is derived from an EMBL/GenBank/DDBJ whole genome shotgun (WGS) entry which is preliminary data.</text>
</comment>
<sequence length="175" mass="19754">MTNNMISIRAERSTDAESVFHLHYEAFGSREDESKMAERIRISEGFIPELSLIATEKDGSLIGHALFSKAEVMNEDRRYDVIVLGPIAVAPSHQRQGIGGSLIREGLRLSAEHGFSHVFLIGHPSYYPKFGFEPARPHGFDLRQFEVPDEVFMVNILCQDAEIKGELRYPQAFFA</sequence>
<organism evidence="2 3">
    <name type="scientific">Paenibacillus rhizosphaerae</name>
    <dbReference type="NCBI Taxonomy" id="297318"/>
    <lineage>
        <taxon>Bacteria</taxon>
        <taxon>Bacillati</taxon>
        <taxon>Bacillota</taxon>
        <taxon>Bacilli</taxon>
        <taxon>Bacillales</taxon>
        <taxon>Paenibacillaceae</taxon>
        <taxon>Paenibacillus</taxon>
    </lineage>
</organism>
<evidence type="ECO:0000259" key="1">
    <source>
        <dbReference type="PROSITE" id="PS51186"/>
    </source>
</evidence>
<dbReference type="PANTHER" id="PTHR43617:SF2">
    <property type="entry name" value="UPF0039 PROTEIN SLL0451"/>
    <property type="match status" value="1"/>
</dbReference>
<protein>
    <submittedName>
        <fullName evidence="2">Putative N-acetyltransferase YhbS</fullName>
    </submittedName>
</protein>
<keyword evidence="2" id="KW-0808">Transferase</keyword>
<dbReference type="SUPFAM" id="SSF55729">
    <property type="entry name" value="Acyl-CoA N-acyltransferases (Nat)"/>
    <property type="match status" value="1"/>
</dbReference>
<accession>A0A839TPN9</accession>
<dbReference type="InterPro" id="IPR000182">
    <property type="entry name" value="GNAT_dom"/>
</dbReference>
<dbReference type="InterPro" id="IPR050276">
    <property type="entry name" value="MshD_Acetyltransferase"/>
</dbReference>
<evidence type="ECO:0000313" key="2">
    <source>
        <dbReference type="EMBL" id="MBB3128682.1"/>
    </source>
</evidence>
<feature type="domain" description="N-acetyltransferase" evidence="1">
    <location>
        <begin position="6"/>
        <end position="154"/>
    </location>
</feature>
<reference evidence="2 3" key="1">
    <citation type="submission" date="2020-08" db="EMBL/GenBank/DDBJ databases">
        <title>Genomic Encyclopedia of Type Strains, Phase III (KMG-III): the genomes of soil and plant-associated and newly described type strains.</title>
        <authorList>
            <person name="Whitman W."/>
        </authorList>
    </citation>
    <scope>NUCLEOTIDE SEQUENCE [LARGE SCALE GENOMIC DNA]</scope>
    <source>
        <strain evidence="2 3">CECT 5831</strain>
    </source>
</reference>
<dbReference type="InterPro" id="IPR016181">
    <property type="entry name" value="Acyl_CoA_acyltransferase"/>
</dbReference>
<dbReference type="CDD" id="cd04301">
    <property type="entry name" value="NAT_SF"/>
    <property type="match status" value="1"/>
</dbReference>
<dbReference type="GO" id="GO:0016747">
    <property type="term" value="F:acyltransferase activity, transferring groups other than amino-acyl groups"/>
    <property type="evidence" value="ECO:0007669"/>
    <property type="project" value="InterPro"/>
</dbReference>
<proteinExistence type="predicted"/>
<dbReference type="Pfam" id="PF13527">
    <property type="entry name" value="Acetyltransf_9"/>
    <property type="match status" value="1"/>
</dbReference>
<dbReference type="RefSeq" id="WP_246426593.1">
    <property type="nucleotide sequence ID" value="NZ_JACHXJ010000002.1"/>
</dbReference>
<name>A0A839TPN9_9BACL</name>
<dbReference type="AlphaFoldDB" id="A0A839TPN9"/>
<dbReference type="PANTHER" id="PTHR43617">
    <property type="entry name" value="L-AMINO ACID N-ACETYLTRANSFERASE"/>
    <property type="match status" value="1"/>
</dbReference>
<dbReference type="PROSITE" id="PS51186">
    <property type="entry name" value="GNAT"/>
    <property type="match status" value="1"/>
</dbReference>
<dbReference type="EMBL" id="JACHXJ010000002">
    <property type="protein sequence ID" value="MBB3128682.1"/>
    <property type="molecule type" value="Genomic_DNA"/>
</dbReference>
<dbReference type="Proteomes" id="UP000517523">
    <property type="component" value="Unassembled WGS sequence"/>
</dbReference>